<dbReference type="InterPro" id="IPR036179">
    <property type="entry name" value="Ig-like_dom_sf"/>
</dbReference>
<evidence type="ECO:0000256" key="2">
    <source>
        <dbReference type="SAM" id="SignalP"/>
    </source>
</evidence>
<dbReference type="Proteomes" id="UP001174909">
    <property type="component" value="Unassembled WGS sequence"/>
</dbReference>
<dbReference type="AlphaFoldDB" id="A0AA35S5G8"/>
<dbReference type="InterPro" id="IPR000436">
    <property type="entry name" value="Sushi_SCR_CCP_dom"/>
</dbReference>
<dbReference type="PROSITE" id="PS50853">
    <property type="entry name" value="FN3"/>
    <property type="match status" value="1"/>
</dbReference>
<dbReference type="SUPFAM" id="SSF49265">
    <property type="entry name" value="Fibronectin type III"/>
    <property type="match status" value="1"/>
</dbReference>
<organism evidence="4 5">
    <name type="scientific">Geodia barretti</name>
    <name type="common">Barrett's horny sponge</name>
    <dbReference type="NCBI Taxonomy" id="519541"/>
    <lineage>
        <taxon>Eukaryota</taxon>
        <taxon>Metazoa</taxon>
        <taxon>Porifera</taxon>
        <taxon>Demospongiae</taxon>
        <taxon>Heteroscleromorpha</taxon>
        <taxon>Tetractinellida</taxon>
        <taxon>Astrophorina</taxon>
        <taxon>Geodiidae</taxon>
        <taxon>Geodia</taxon>
    </lineage>
</organism>
<protein>
    <recommendedName>
        <fullName evidence="3">Fibronectin type-III domain-containing protein</fullName>
    </recommendedName>
</protein>
<keyword evidence="1" id="KW-1015">Disulfide bond</keyword>
<dbReference type="SUPFAM" id="SSF48726">
    <property type="entry name" value="Immunoglobulin"/>
    <property type="match status" value="1"/>
</dbReference>
<evidence type="ECO:0000313" key="4">
    <source>
        <dbReference type="EMBL" id="CAI8023810.1"/>
    </source>
</evidence>
<proteinExistence type="predicted"/>
<dbReference type="CDD" id="cd00033">
    <property type="entry name" value="CCP"/>
    <property type="match status" value="1"/>
</dbReference>
<feature type="signal peptide" evidence="2">
    <location>
        <begin position="1"/>
        <end position="35"/>
    </location>
</feature>
<evidence type="ECO:0000313" key="5">
    <source>
        <dbReference type="Proteomes" id="UP001174909"/>
    </source>
</evidence>
<reference evidence="4" key="1">
    <citation type="submission" date="2023-03" db="EMBL/GenBank/DDBJ databases">
        <authorList>
            <person name="Steffen K."/>
            <person name="Cardenas P."/>
        </authorList>
    </citation>
    <scope>NUCLEOTIDE SEQUENCE</scope>
</reference>
<feature type="chain" id="PRO_5041300738" description="Fibronectin type-III domain-containing protein" evidence="2">
    <location>
        <begin position="36"/>
        <end position="614"/>
    </location>
</feature>
<evidence type="ECO:0000259" key="3">
    <source>
        <dbReference type="PROSITE" id="PS50853"/>
    </source>
</evidence>
<dbReference type="InterPro" id="IPR003961">
    <property type="entry name" value="FN3_dom"/>
</dbReference>
<gene>
    <name evidence="4" type="ORF">GBAR_LOCUS13899</name>
</gene>
<dbReference type="Gene3D" id="2.60.40.10">
    <property type="entry name" value="Immunoglobulins"/>
    <property type="match status" value="1"/>
</dbReference>
<dbReference type="InterPro" id="IPR013783">
    <property type="entry name" value="Ig-like_fold"/>
</dbReference>
<dbReference type="CDD" id="cd00063">
    <property type="entry name" value="FN3"/>
    <property type="match status" value="1"/>
</dbReference>
<comment type="caution">
    <text evidence="4">The sequence shown here is derived from an EMBL/GenBank/DDBJ whole genome shotgun (WGS) entry which is preliminary data.</text>
</comment>
<keyword evidence="2" id="KW-0732">Signal</keyword>
<evidence type="ECO:0000256" key="1">
    <source>
        <dbReference type="ARBA" id="ARBA00023157"/>
    </source>
</evidence>
<keyword evidence="5" id="KW-1185">Reference proteome</keyword>
<dbReference type="EMBL" id="CASHTH010002033">
    <property type="protein sequence ID" value="CAI8023810.1"/>
    <property type="molecule type" value="Genomic_DNA"/>
</dbReference>
<feature type="domain" description="Fibronectin type-III" evidence="3">
    <location>
        <begin position="149"/>
        <end position="244"/>
    </location>
</feature>
<accession>A0AA35S5G8</accession>
<name>A0AA35S5G8_GEOBA</name>
<dbReference type="InterPro" id="IPR036116">
    <property type="entry name" value="FN3_sf"/>
</dbReference>
<sequence length="614" mass="66313">MKMRLVVGSGLRSPALTTPPLLPLLLLALPLLVSAQMPVFLVYPDNVTAPLGSNVSLECVTDQPELVWRINDGQLFDESAIEPLQQNGLILEVGRPEAVPGGIRITITIPATLHVNDSIEGISCQAGPTQFDLQDGETITFTVYGLPLAPGEVEVVGERVHQLRVTWTPPFSLPGELFSYSLLVTDEATGFTSSLGPLNDTSFTHQISERQALDCHLYSFSVFSLNDVGLSLSSSSSTPALHPSAPGPLGAVTTEVSHDSQQLSDSRAVLRLFFQRPESCFPLNYTLTLSEEGGPEEVIAVQVTGSESEMVAEATGLKENSRYSATLSASNHFHFSIDDPMTTEVSFVTSGLQSVAVFHYENGTARITCVFATGSLSSGCLVSLVLNSSTTTTINIDREEGAVEVIHYSLIGGVPQSVTGRDLGVDNPLEVRGEVSDDPTATTDETDATSHVCSPEDLLFPGVDWTAIPEFTADGMGVYSFPGGNVTYNGVSLGSTATYRTSEGYLVNGVRILERRCTINNMWTAPELIISNAKHETGSEIKRKCSCSSNCWCCVQFCVSNYWSSTVSGGTVPHTESEGQDVWPHLLLSPPSPHQSPMRRWMWQERSRVHKTFS</sequence>